<dbReference type="GO" id="GO:0016491">
    <property type="term" value="F:oxidoreductase activity"/>
    <property type="evidence" value="ECO:0007669"/>
    <property type="project" value="UniProtKB-KW"/>
</dbReference>
<evidence type="ECO:0000256" key="4">
    <source>
        <dbReference type="ARBA" id="ARBA00023002"/>
    </source>
</evidence>
<evidence type="ECO:0000313" key="6">
    <source>
        <dbReference type="EMBL" id="TDT32642.1"/>
    </source>
</evidence>
<dbReference type="Gene3D" id="3.90.180.10">
    <property type="entry name" value="Medium-chain alcohol dehydrogenases, catalytic domain"/>
    <property type="match status" value="1"/>
</dbReference>
<organism evidence="6 7">
    <name type="scientific">Naumannella halotolerans</name>
    <dbReference type="NCBI Taxonomy" id="993414"/>
    <lineage>
        <taxon>Bacteria</taxon>
        <taxon>Bacillati</taxon>
        <taxon>Actinomycetota</taxon>
        <taxon>Actinomycetes</taxon>
        <taxon>Propionibacteriales</taxon>
        <taxon>Propionibacteriaceae</taxon>
        <taxon>Naumannella</taxon>
    </lineage>
</organism>
<dbReference type="EMBL" id="SOAW01000001">
    <property type="protein sequence ID" value="TDT32642.1"/>
    <property type="molecule type" value="Genomic_DNA"/>
</dbReference>
<dbReference type="InterPro" id="IPR002328">
    <property type="entry name" value="ADH_Zn_CS"/>
</dbReference>
<name>A0A4R7J5L2_9ACTN</name>
<dbReference type="InterPro" id="IPR011032">
    <property type="entry name" value="GroES-like_sf"/>
</dbReference>
<dbReference type="AlphaFoldDB" id="A0A4R7J5L2"/>
<keyword evidence="4" id="KW-0560">Oxidoreductase</keyword>
<comment type="cofactor">
    <cofactor evidence="1">
        <name>Zn(2+)</name>
        <dbReference type="ChEBI" id="CHEBI:29105"/>
    </cofactor>
</comment>
<dbReference type="PROSITE" id="PS00059">
    <property type="entry name" value="ADH_ZINC"/>
    <property type="match status" value="1"/>
</dbReference>
<evidence type="ECO:0000313" key="7">
    <source>
        <dbReference type="Proteomes" id="UP000295371"/>
    </source>
</evidence>
<dbReference type="Pfam" id="PF08240">
    <property type="entry name" value="ADH_N"/>
    <property type="match status" value="1"/>
</dbReference>
<comment type="caution">
    <text evidence="6">The sequence shown here is derived from an EMBL/GenBank/DDBJ whole genome shotgun (WGS) entry which is preliminary data.</text>
</comment>
<accession>A0A4R7J5L2</accession>
<dbReference type="InterPro" id="IPR050129">
    <property type="entry name" value="Zn_alcohol_dh"/>
</dbReference>
<dbReference type="PANTHER" id="PTHR43401">
    <property type="entry name" value="L-THREONINE 3-DEHYDROGENASE"/>
    <property type="match status" value="1"/>
</dbReference>
<dbReference type="PANTHER" id="PTHR43401:SF5">
    <property type="entry name" value="ALCOHOL DEHYDROGENASE-RELATED"/>
    <property type="match status" value="1"/>
</dbReference>
<dbReference type="RefSeq" id="WP_208292703.1">
    <property type="nucleotide sequence ID" value="NZ_CP171129.1"/>
</dbReference>
<evidence type="ECO:0000259" key="5">
    <source>
        <dbReference type="Pfam" id="PF08240"/>
    </source>
</evidence>
<evidence type="ECO:0000256" key="2">
    <source>
        <dbReference type="ARBA" id="ARBA00022723"/>
    </source>
</evidence>
<feature type="domain" description="Alcohol dehydrogenase-like N-terminal" evidence="5">
    <location>
        <begin position="23"/>
        <end position="115"/>
    </location>
</feature>
<keyword evidence="3" id="KW-0862">Zinc</keyword>
<evidence type="ECO:0000256" key="1">
    <source>
        <dbReference type="ARBA" id="ARBA00001947"/>
    </source>
</evidence>
<dbReference type="SUPFAM" id="SSF50129">
    <property type="entry name" value="GroES-like"/>
    <property type="match status" value="1"/>
</dbReference>
<reference evidence="6 7" key="1">
    <citation type="submission" date="2019-03" db="EMBL/GenBank/DDBJ databases">
        <title>Genomic Encyclopedia of Archaeal and Bacterial Type Strains, Phase II (KMG-II): from individual species to whole genera.</title>
        <authorList>
            <person name="Goeker M."/>
        </authorList>
    </citation>
    <scope>NUCLEOTIDE SEQUENCE [LARGE SCALE GENOMIC DNA]</scope>
    <source>
        <strain evidence="6 7">DSM 24323</strain>
    </source>
</reference>
<dbReference type="InterPro" id="IPR013154">
    <property type="entry name" value="ADH-like_N"/>
</dbReference>
<sequence length="149" mass="15322">MRAVTYVRNETVEVQEKPKPEIQPDEILLKVTGAGVCHSDLAIINLGDDSPLIGSTLGHEVAGTVAELGDQVSGWQVGEAGPVSLILSCGQCRECLAGRDNNCEVAYPRGALAPRSPGIGSPGGWPTGCAPGRVRLVRGRDGAPPASAG</sequence>
<dbReference type="GO" id="GO:0008270">
    <property type="term" value="F:zinc ion binding"/>
    <property type="evidence" value="ECO:0007669"/>
    <property type="project" value="InterPro"/>
</dbReference>
<keyword evidence="2" id="KW-0479">Metal-binding</keyword>
<keyword evidence="7" id="KW-1185">Reference proteome</keyword>
<proteinExistence type="predicted"/>
<evidence type="ECO:0000256" key="3">
    <source>
        <dbReference type="ARBA" id="ARBA00022833"/>
    </source>
</evidence>
<dbReference type="Proteomes" id="UP000295371">
    <property type="component" value="Unassembled WGS sequence"/>
</dbReference>
<protein>
    <submittedName>
        <fullName evidence="6">Alcohol dehydrogenase-like protein</fullName>
    </submittedName>
</protein>
<gene>
    <name evidence="6" type="ORF">CLV29_0224</name>
</gene>